<name>A0A7S3K1Q2_9STRA</name>
<gene>
    <name evidence="4" type="ORF">ALAG00032_LOCUS10863</name>
</gene>
<dbReference type="EMBL" id="HBIJ01016301">
    <property type="protein sequence ID" value="CAE0370099.1"/>
    <property type="molecule type" value="Transcribed_RNA"/>
</dbReference>
<dbReference type="AlphaFoldDB" id="A0A7S3K1Q2"/>
<dbReference type="PANTHER" id="PTHR44145:SF3">
    <property type="entry name" value="DNAJ HOMOLOG SUBFAMILY A MEMBER 3, MITOCHONDRIAL"/>
    <property type="match status" value="1"/>
</dbReference>
<evidence type="ECO:0000259" key="3">
    <source>
        <dbReference type="PROSITE" id="PS50076"/>
    </source>
</evidence>
<dbReference type="PROSITE" id="PS50076">
    <property type="entry name" value="DNAJ_2"/>
    <property type="match status" value="1"/>
</dbReference>
<evidence type="ECO:0000256" key="1">
    <source>
        <dbReference type="ARBA" id="ARBA00023186"/>
    </source>
</evidence>
<dbReference type="Pfam" id="PF00226">
    <property type="entry name" value="DnaJ"/>
    <property type="match status" value="1"/>
</dbReference>
<organism evidence="4">
    <name type="scientific">Aureoumbra lagunensis</name>
    <dbReference type="NCBI Taxonomy" id="44058"/>
    <lineage>
        <taxon>Eukaryota</taxon>
        <taxon>Sar</taxon>
        <taxon>Stramenopiles</taxon>
        <taxon>Ochrophyta</taxon>
        <taxon>Pelagophyceae</taxon>
        <taxon>Pelagomonadales</taxon>
        <taxon>Aureoumbra</taxon>
    </lineage>
</organism>
<dbReference type="Gene3D" id="1.10.287.110">
    <property type="entry name" value="DnaJ domain"/>
    <property type="match status" value="1"/>
</dbReference>
<sequence length="167" mass="18228">MAYYELLGVAPNASFEEIHTAYKGLSRIYHPDRPGGDKAKMQQLNHIYKILSNPRSRHKYDRYGGEQRSTGDIFSSIVGLLPWSAGSACVGLLTWTFPSTLFPIAAVGAIVYAISAGPTSRRQNYNLDPSKTFAACFVGLAAGWTIAAVLGTVARLITRIIFGSYSY</sequence>
<dbReference type="SMART" id="SM00271">
    <property type="entry name" value="DnaJ"/>
    <property type="match status" value="1"/>
</dbReference>
<protein>
    <recommendedName>
        <fullName evidence="3">J domain-containing protein</fullName>
    </recommendedName>
</protein>
<keyword evidence="2" id="KW-1133">Transmembrane helix</keyword>
<keyword evidence="2" id="KW-0472">Membrane</keyword>
<feature type="transmembrane region" description="Helical" evidence="2">
    <location>
        <begin position="101"/>
        <end position="120"/>
    </location>
</feature>
<dbReference type="CDD" id="cd06257">
    <property type="entry name" value="DnaJ"/>
    <property type="match status" value="1"/>
</dbReference>
<dbReference type="InterPro" id="IPR036869">
    <property type="entry name" value="J_dom_sf"/>
</dbReference>
<evidence type="ECO:0000256" key="2">
    <source>
        <dbReference type="SAM" id="Phobius"/>
    </source>
</evidence>
<reference evidence="4" key="1">
    <citation type="submission" date="2021-01" db="EMBL/GenBank/DDBJ databases">
        <authorList>
            <person name="Corre E."/>
            <person name="Pelletier E."/>
            <person name="Niang G."/>
            <person name="Scheremetjew M."/>
            <person name="Finn R."/>
            <person name="Kale V."/>
            <person name="Holt S."/>
            <person name="Cochrane G."/>
            <person name="Meng A."/>
            <person name="Brown T."/>
            <person name="Cohen L."/>
        </authorList>
    </citation>
    <scope>NUCLEOTIDE SEQUENCE</scope>
    <source>
        <strain evidence="4">CCMP1510</strain>
    </source>
</reference>
<accession>A0A7S3K1Q2</accession>
<proteinExistence type="predicted"/>
<evidence type="ECO:0000313" key="4">
    <source>
        <dbReference type="EMBL" id="CAE0370099.1"/>
    </source>
</evidence>
<dbReference type="PRINTS" id="PR00625">
    <property type="entry name" value="JDOMAIN"/>
</dbReference>
<dbReference type="InterPro" id="IPR001623">
    <property type="entry name" value="DnaJ_domain"/>
</dbReference>
<dbReference type="InterPro" id="IPR051938">
    <property type="entry name" value="Apopto_cytoskel_mod"/>
</dbReference>
<dbReference type="PANTHER" id="PTHR44145">
    <property type="entry name" value="DNAJ HOMOLOG SUBFAMILY A MEMBER 3, MITOCHONDRIAL"/>
    <property type="match status" value="1"/>
</dbReference>
<dbReference type="SUPFAM" id="SSF46565">
    <property type="entry name" value="Chaperone J-domain"/>
    <property type="match status" value="1"/>
</dbReference>
<keyword evidence="1" id="KW-0143">Chaperone</keyword>
<keyword evidence="2" id="KW-0812">Transmembrane</keyword>
<feature type="transmembrane region" description="Helical" evidence="2">
    <location>
        <begin position="132"/>
        <end position="157"/>
    </location>
</feature>
<feature type="domain" description="J" evidence="3">
    <location>
        <begin position="2"/>
        <end position="64"/>
    </location>
</feature>